<dbReference type="SMART" id="SM00219">
    <property type="entry name" value="TyrKc"/>
    <property type="match status" value="1"/>
</dbReference>
<evidence type="ECO:0000256" key="5">
    <source>
        <dbReference type="SAM" id="Coils"/>
    </source>
</evidence>
<dbReference type="PANTHER" id="PTHR47973">
    <property type="entry name" value="CYSTEINE-RICH RECEPTOR-LIKE PROTEIN KINASE 3"/>
    <property type="match status" value="1"/>
</dbReference>
<gene>
    <name evidence="7" type="primary">LRR-RLK</name>
    <name evidence="7" type="ORF">KSP39_PZI022201</name>
</gene>
<comment type="caution">
    <text evidence="7">The sequence shown here is derived from an EMBL/GenBank/DDBJ whole genome shotgun (WGS) entry which is preliminary data.</text>
</comment>
<dbReference type="EMBL" id="JBBWWQ010000020">
    <property type="protein sequence ID" value="KAK8916133.1"/>
    <property type="molecule type" value="Genomic_DNA"/>
</dbReference>
<keyword evidence="3 7" id="KW-0418">Kinase</keyword>
<evidence type="ECO:0000313" key="8">
    <source>
        <dbReference type="Proteomes" id="UP001418222"/>
    </source>
</evidence>
<dbReference type="InterPro" id="IPR001245">
    <property type="entry name" value="Ser-Thr/Tyr_kinase_cat_dom"/>
</dbReference>
<dbReference type="InterPro" id="IPR000719">
    <property type="entry name" value="Prot_kinase_dom"/>
</dbReference>
<evidence type="ECO:0000256" key="1">
    <source>
        <dbReference type="ARBA" id="ARBA00022679"/>
    </source>
</evidence>
<protein>
    <submittedName>
        <fullName evidence="7">Leucine-rich repeat receptor-like serine/threonine-protein kinase</fullName>
    </submittedName>
</protein>
<dbReference type="InterPro" id="IPR052059">
    <property type="entry name" value="CR_Ser/Thr_kinase"/>
</dbReference>
<dbReference type="Proteomes" id="UP001418222">
    <property type="component" value="Unassembled WGS sequence"/>
</dbReference>
<dbReference type="InterPro" id="IPR020635">
    <property type="entry name" value="Tyr_kinase_cat_dom"/>
</dbReference>
<evidence type="ECO:0000313" key="7">
    <source>
        <dbReference type="EMBL" id="KAK8916133.1"/>
    </source>
</evidence>
<reference evidence="7 8" key="1">
    <citation type="journal article" date="2022" name="Nat. Plants">
        <title>Genomes of leafy and leafless Platanthera orchids illuminate the evolution of mycoheterotrophy.</title>
        <authorList>
            <person name="Li M.H."/>
            <person name="Liu K.W."/>
            <person name="Li Z."/>
            <person name="Lu H.C."/>
            <person name="Ye Q.L."/>
            <person name="Zhang D."/>
            <person name="Wang J.Y."/>
            <person name="Li Y.F."/>
            <person name="Zhong Z.M."/>
            <person name="Liu X."/>
            <person name="Yu X."/>
            <person name="Liu D.K."/>
            <person name="Tu X.D."/>
            <person name="Liu B."/>
            <person name="Hao Y."/>
            <person name="Liao X.Y."/>
            <person name="Jiang Y.T."/>
            <person name="Sun W.H."/>
            <person name="Chen J."/>
            <person name="Chen Y.Q."/>
            <person name="Ai Y."/>
            <person name="Zhai J.W."/>
            <person name="Wu S.S."/>
            <person name="Zhou Z."/>
            <person name="Hsiao Y.Y."/>
            <person name="Wu W.L."/>
            <person name="Chen Y.Y."/>
            <person name="Lin Y.F."/>
            <person name="Hsu J.L."/>
            <person name="Li C.Y."/>
            <person name="Wang Z.W."/>
            <person name="Zhao X."/>
            <person name="Zhong W.Y."/>
            <person name="Ma X.K."/>
            <person name="Ma L."/>
            <person name="Huang J."/>
            <person name="Chen G.Z."/>
            <person name="Huang M.Z."/>
            <person name="Huang L."/>
            <person name="Peng D.H."/>
            <person name="Luo Y.B."/>
            <person name="Zou S.Q."/>
            <person name="Chen S.P."/>
            <person name="Lan S."/>
            <person name="Tsai W.C."/>
            <person name="Van de Peer Y."/>
            <person name="Liu Z.J."/>
        </authorList>
    </citation>
    <scope>NUCLEOTIDE SEQUENCE [LARGE SCALE GENOMIC DNA]</scope>
    <source>
        <strain evidence="7">Lor287</strain>
    </source>
</reference>
<evidence type="ECO:0000256" key="3">
    <source>
        <dbReference type="ARBA" id="ARBA00022777"/>
    </source>
</evidence>
<dbReference type="InterPro" id="IPR011009">
    <property type="entry name" value="Kinase-like_dom_sf"/>
</dbReference>
<dbReference type="AlphaFoldDB" id="A0AAP0AVB3"/>
<name>A0AAP0AVB3_9ASPA</name>
<keyword evidence="8" id="KW-1185">Reference proteome</keyword>
<keyword evidence="4" id="KW-0067">ATP-binding</keyword>
<sequence length="255" mass="28878">MEKREARMEQMEEQREACMKQMEAQMMAFIERRELEDQMDIPGSVKLYSYEDLRIATEDFSPVNNVGNRGFEPVYKGTLVNGIKVAIKVLSSESTQGAKEFLSEIAAISDIVHENLVKLYGACIEGDYRILVYNYLENNSLAQTLLVPQQLLSLSTHEPEGVKELNLEILYREAFVTFVQEDSGGNIPGDFIDVTSKVSKGNLARHEVSCHDLLTAFNQHPRILHDLQGAFGRLNRVDLQPLNDLSLDKNPWSLV</sequence>
<feature type="domain" description="Protein kinase" evidence="6">
    <location>
        <begin position="60"/>
        <end position="255"/>
    </location>
</feature>
<dbReference type="GO" id="GO:0005524">
    <property type="term" value="F:ATP binding"/>
    <property type="evidence" value="ECO:0007669"/>
    <property type="project" value="UniProtKB-KW"/>
</dbReference>
<accession>A0AAP0AVB3</accession>
<evidence type="ECO:0000256" key="2">
    <source>
        <dbReference type="ARBA" id="ARBA00022741"/>
    </source>
</evidence>
<keyword evidence="5" id="KW-0175">Coiled coil</keyword>
<dbReference type="SUPFAM" id="SSF56112">
    <property type="entry name" value="Protein kinase-like (PK-like)"/>
    <property type="match status" value="1"/>
</dbReference>
<keyword evidence="7" id="KW-0675">Receptor</keyword>
<organism evidence="7 8">
    <name type="scientific">Platanthera zijinensis</name>
    <dbReference type="NCBI Taxonomy" id="2320716"/>
    <lineage>
        <taxon>Eukaryota</taxon>
        <taxon>Viridiplantae</taxon>
        <taxon>Streptophyta</taxon>
        <taxon>Embryophyta</taxon>
        <taxon>Tracheophyta</taxon>
        <taxon>Spermatophyta</taxon>
        <taxon>Magnoliopsida</taxon>
        <taxon>Liliopsida</taxon>
        <taxon>Asparagales</taxon>
        <taxon>Orchidaceae</taxon>
        <taxon>Orchidoideae</taxon>
        <taxon>Orchideae</taxon>
        <taxon>Orchidinae</taxon>
        <taxon>Platanthera</taxon>
    </lineage>
</organism>
<dbReference type="Gene3D" id="3.30.200.20">
    <property type="entry name" value="Phosphorylase Kinase, domain 1"/>
    <property type="match status" value="1"/>
</dbReference>
<evidence type="ECO:0000256" key="4">
    <source>
        <dbReference type="ARBA" id="ARBA00022840"/>
    </source>
</evidence>
<keyword evidence="2" id="KW-0547">Nucleotide-binding</keyword>
<keyword evidence="1" id="KW-0808">Transferase</keyword>
<proteinExistence type="predicted"/>
<dbReference type="PROSITE" id="PS50011">
    <property type="entry name" value="PROTEIN_KINASE_DOM"/>
    <property type="match status" value="1"/>
</dbReference>
<feature type="coiled-coil region" evidence="5">
    <location>
        <begin position="1"/>
        <end position="28"/>
    </location>
</feature>
<dbReference type="GO" id="GO:0004713">
    <property type="term" value="F:protein tyrosine kinase activity"/>
    <property type="evidence" value="ECO:0007669"/>
    <property type="project" value="InterPro"/>
</dbReference>
<dbReference type="Pfam" id="PF07714">
    <property type="entry name" value="PK_Tyr_Ser-Thr"/>
    <property type="match status" value="1"/>
</dbReference>
<evidence type="ECO:0000259" key="6">
    <source>
        <dbReference type="PROSITE" id="PS50011"/>
    </source>
</evidence>